<keyword evidence="3" id="KW-1185">Reference proteome</keyword>
<evidence type="ECO:0000313" key="2">
    <source>
        <dbReference type="EMBL" id="KAG7461115.1"/>
    </source>
</evidence>
<evidence type="ECO:0000256" key="1">
    <source>
        <dbReference type="SAM" id="MobiDB-lite"/>
    </source>
</evidence>
<evidence type="ECO:0000313" key="3">
    <source>
        <dbReference type="Proteomes" id="UP001046870"/>
    </source>
</evidence>
<organism evidence="2 3">
    <name type="scientific">Megalops atlanticus</name>
    <name type="common">Tarpon</name>
    <name type="synonym">Clupea gigantea</name>
    <dbReference type="NCBI Taxonomy" id="7932"/>
    <lineage>
        <taxon>Eukaryota</taxon>
        <taxon>Metazoa</taxon>
        <taxon>Chordata</taxon>
        <taxon>Craniata</taxon>
        <taxon>Vertebrata</taxon>
        <taxon>Euteleostomi</taxon>
        <taxon>Actinopterygii</taxon>
        <taxon>Neopterygii</taxon>
        <taxon>Teleostei</taxon>
        <taxon>Elopiformes</taxon>
        <taxon>Megalopidae</taxon>
        <taxon>Megalops</taxon>
    </lineage>
</organism>
<comment type="caution">
    <text evidence="2">The sequence shown here is derived from an EMBL/GenBank/DDBJ whole genome shotgun (WGS) entry which is preliminary data.</text>
</comment>
<gene>
    <name evidence="2" type="ORF">MATL_G00206580</name>
</gene>
<reference evidence="2" key="1">
    <citation type="submission" date="2021-01" db="EMBL/GenBank/DDBJ databases">
        <authorList>
            <person name="Zahm M."/>
            <person name="Roques C."/>
            <person name="Cabau C."/>
            <person name="Klopp C."/>
            <person name="Donnadieu C."/>
            <person name="Jouanno E."/>
            <person name="Lampietro C."/>
            <person name="Louis A."/>
            <person name="Herpin A."/>
            <person name="Echchiki A."/>
            <person name="Berthelot C."/>
            <person name="Parey E."/>
            <person name="Roest-Crollius H."/>
            <person name="Braasch I."/>
            <person name="Postlethwait J."/>
            <person name="Bobe J."/>
            <person name="Montfort J."/>
            <person name="Bouchez O."/>
            <person name="Begum T."/>
            <person name="Mejri S."/>
            <person name="Adams A."/>
            <person name="Chen W.-J."/>
            <person name="Guiguen Y."/>
        </authorList>
    </citation>
    <scope>NUCLEOTIDE SEQUENCE</scope>
    <source>
        <strain evidence="2">YG-15Mar2019-1</strain>
        <tissue evidence="2">Brain</tissue>
    </source>
</reference>
<protein>
    <submittedName>
        <fullName evidence="2">Uncharacterized protein</fullName>
    </submittedName>
</protein>
<accession>A0A9D3T0E5</accession>
<proteinExistence type="predicted"/>
<dbReference type="AlphaFoldDB" id="A0A9D3T0E5"/>
<dbReference type="Proteomes" id="UP001046870">
    <property type="component" value="Chromosome 18"/>
</dbReference>
<sequence length="100" mass="11170">MISQEIFRSGETHRVPYTRCASPLDARTRGDRTDLLKEEKKLSYCHSHGGTASEEQSASRTIASKRGQRRRGVETDPPQTLMVGQNPRRSADGTQITETP</sequence>
<feature type="compositionally biased region" description="Polar residues" evidence="1">
    <location>
        <begin position="53"/>
        <end position="62"/>
    </location>
</feature>
<name>A0A9D3T0E5_MEGAT</name>
<feature type="region of interest" description="Disordered" evidence="1">
    <location>
        <begin position="44"/>
        <end position="100"/>
    </location>
</feature>
<dbReference type="EMBL" id="JAFDVH010000018">
    <property type="protein sequence ID" value="KAG7461115.1"/>
    <property type="molecule type" value="Genomic_DNA"/>
</dbReference>